<dbReference type="FunFam" id="3.40.50.300:FF:000218">
    <property type="entry name" value="Multidrug ABC transporter ATP-binding protein"/>
    <property type="match status" value="1"/>
</dbReference>
<dbReference type="PANTHER" id="PTHR43394:SF1">
    <property type="entry name" value="ATP-BINDING CASSETTE SUB-FAMILY B MEMBER 10, MITOCHONDRIAL"/>
    <property type="match status" value="1"/>
</dbReference>
<dbReference type="InterPro" id="IPR036640">
    <property type="entry name" value="ABC1_TM_sf"/>
</dbReference>
<evidence type="ECO:0000256" key="6">
    <source>
        <dbReference type="ARBA" id="ARBA00023136"/>
    </source>
</evidence>
<dbReference type="GO" id="GO:0005524">
    <property type="term" value="F:ATP binding"/>
    <property type="evidence" value="ECO:0007669"/>
    <property type="project" value="UniProtKB-KW"/>
</dbReference>
<evidence type="ECO:0000259" key="8">
    <source>
        <dbReference type="PROSITE" id="PS50893"/>
    </source>
</evidence>
<dbReference type="SUPFAM" id="SSF90123">
    <property type="entry name" value="ABC transporter transmembrane region"/>
    <property type="match status" value="1"/>
</dbReference>
<evidence type="ECO:0000256" key="4">
    <source>
        <dbReference type="ARBA" id="ARBA00022840"/>
    </source>
</evidence>
<organism evidence="10 11">
    <name type="scientific">Peredibacter starrii</name>
    <dbReference type="NCBI Taxonomy" id="28202"/>
    <lineage>
        <taxon>Bacteria</taxon>
        <taxon>Pseudomonadati</taxon>
        <taxon>Bdellovibrionota</taxon>
        <taxon>Bacteriovoracia</taxon>
        <taxon>Bacteriovoracales</taxon>
        <taxon>Bacteriovoracaceae</taxon>
        <taxon>Peredibacter</taxon>
    </lineage>
</organism>
<reference evidence="10 11" key="1">
    <citation type="submission" date="2023-11" db="EMBL/GenBank/DDBJ databases">
        <title>Peredibacter starrii A3.12.</title>
        <authorList>
            <person name="Mitchell R.J."/>
        </authorList>
    </citation>
    <scope>NUCLEOTIDE SEQUENCE [LARGE SCALE GENOMIC DNA]</scope>
    <source>
        <strain evidence="10 11">A3.12</strain>
    </source>
</reference>
<gene>
    <name evidence="10" type="ORF">SOO65_19835</name>
</gene>
<dbReference type="PROSITE" id="PS50893">
    <property type="entry name" value="ABC_TRANSPORTER_2"/>
    <property type="match status" value="1"/>
</dbReference>
<dbReference type="KEGG" id="psti:SOO65_19835"/>
<dbReference type="AlphaFoldDB" id="A0AAX4HP52"/>
<evidence type="ECO:0000256" key="2">
    <source>
        <dbReference type="ARBA" id="ARBA00022692"/>
    </source>
</evidence>
<dbReference type="InterPro" id="IPR017871">
    <property type="entry name" value="ABC_transporter-like_CS"/>
</dbReference>
<protein>
    <submittedName>
        <fullName evidence="10">ABC transporter ATP-binding protein</fullName>
    </submittedName>
</protein>
<dbReference type="Proteomes" id="UP001324634">
    <property type="component" value="Chromosome"/>
</dbReference>
<evidence type="ECO:0000256" key="3">
    <source>
        <dbReference type="ARBA" id="ARBA00022741"/>
    </source>
</evidence>
<dbReference type="Pfam" id="PF00664">
    <property type="entry name" value="ABC_membrane"/>
    <property type="match status" value="1"/>
</dbReference>
<dbReference type="InterPro" id="IPR003593">
    <property type="entry name" value="AAA+_ATPase"/>
</dbReference>
<dbReference type="InterPro" id="IPR003439">
    <property type="entry name" value="ABC_transporter-like_ATP-bd"/>
</dbReference>
<feature type="transmembrane region" description="Helical" evidence="7">
    <location>
        <begin position="268"/>
        <end position="287"/>
    </location>
</feature>
<evidence type="ECO:0000313" key="11">
    <source>
        <dbReference type="Proteomes" id="UP001324634"/>
    </source>
</evidence>
<keyword evidence="11" id="KW-1185">Reference proteome</keyword>
<keyword evidence="5 7" id="KW-1133">Transmembrane helix</keyword>
<dbReference type="Gene3D" id="1.20.1560.10">
    <property type="entry name" value="ABC transporter type 1, transmembrane domain"/>
    <property type="match status" value="1"/>
</dbReference>
<keyword evidence="3" id="KW-0547">Nucleotide-binding</keyword>
<accession>A0AAX4HP52</accession>
<dbReference type="GO" id="GO:0015421">
    <property type="term" value="F:ABC-type oligopeptide transporter activity"/>
    <property type="evidence" value="ECO:0007669"/>
    <property type="project" value="TreeGrafter"/>
</dbReference>
<dbReference type="SUPFAM" id="SSF52540">
    <property type="entry name" value="P-loop containing nucleoside triphosphate hydrolases"/>
    <property type="match status" value="1"/>
</dbReference>
<dbReference type="InterPro" id="IPR039421">
    <property type="entry name" value="Type_1_exporter"/>
</dbReference>
<proteinExistence type="predicted"/>
<dbReference type="InterPro" id="IPR011527">
    <property type="entry name" value="ABC1_TM_dom"/>
</dbReference>
<feature type="domain" description="ABC transmembrane type-1" evidence="9">
    <location>
        <begin position="20"/>
        <end position="302"/>
    </location>
</feature>
<dbReference type="CDD" id="cd18552">
    <property type="entry name" value="ABC_6TM_MsbA_like"/>
    <property type="match status" value="1"/>
</dbReference>
<name>A0AAX4HP52_9BACT</name>
<dbReference type="PANTHER" id="PTHR43394">
    <property type="entry name" value="ATP-DEPENDENT PERMEASE MDL1, MITOCHONDRIAL"/>
    <property type="match status" value="1"/>
</dbReference>
<evidence type="ECO:0000313" key="10">
    <source>
        <dbReference type="EMBL" id="WPU64950.1"/>
    </source>
</evidence>
<dbReference type="GO" id="GO:0005886">
    <property type="term" value="C:plasma membrane"/>
    <property type="evidence" value="ECO:0007669"/>
    <property type="project" value="UniProtKB-SubCell"/>
</dbReference>
<sequence length="570" mass="64028">MLKVLKSMFPYIRPFWKEALVATLLALPLAGIKAYEAYLVKDIFDKGFSAGSTFEDARNLALLLVFLGVLNYPLRYFHYFGLRQVVDKSTRVIRSKIYLKFQNLPAKFYSKQKAGNLISTIMNDTSVFSEAFKNSLEVVREPITALALLGVAFYHDWQLTLVIFAVAPLFIITLHFTGKRIRKYVGRAQSDNAEMTHIVGEALNGQKIIKAFGLKEYIIDRFERTQEMLLFHRRKSNSAEEHSHPLVELIGSIAFAVVIVFAHHRITSGSLTTGGFISFVAALAMFMDPVRRYSKANAKLNQAQAAASRIFELLSVEEEPQGDLKELKSFDKTIEFRNVSFTYGEGTVLKGFNLVITKGEKIGLVGLSGSGKSTLISLLLRLYDVTGGEILIDGVNINEYTLASVRKVFALVSQDVFLFNDTVRENLTTGDEHTDEEIMDALKISYAWEYVKDLPQQLDTQIGDRGLRLSGGQSQRLTIARAFLKNRDVLLFDEATSALDNESEKIVQAALDRVAGHKTVIAVAHRLSTLKDFNRIVVMKDGVKIEEGTHPELIALNGEYRKLFELSQRE</sequence>
<dbReference type="InterPro" id="IPR027417">
    <property type="entry name" value="P-loop_NTPase"/>
</dbReference>
<dbReference type="RefSeq" id="WP_321394725.1">
    <property type="nucleotide sequence ID" value="NZ_CP139487.1"/>
</dbReference>
<feature type="transmembrane region" description="Helical" evidence="7">
    <location>
        <begin position="58"/>
        <end position="74"/>
    </location>
</feature>
<keyword evidence="2 7" id="KW-0812">Transmembrane</keyword>
<dbReference type="Pfam" id="PF00005">
    <property type="entry name" value="ABC_tran"/>
    <property type="match status" value="1"/>
</dbReference>
<feature type="domain" description="ABC transporter" evidence="8">
    <location>
        <begin position="334"/>
        <end position="566"/>
    </location>
</feature>
<feature type="transmembrane region" description="Helical" evidence="7">
    <location>
        <begin position="161"/>
        <end position="178"/>
    </location>
</feature>
<evidence type="ECO:0000256" key="1">
    <source>
        <dbReference type="ARBA" id="ARBA00004651"/>
    </source>
</evidence>
<dbReference type="SMART" id="SM00382">
    <property type="entry name" value="AAA"/>
    <property type="match status" value="1"/>
</dbReference>
<evidence type="ECO:0000256" key="7">
    <source>
        <dbReference type="SAM" id="Phobius"/>
    </source>
</evidence>
<dbReference type="PROSITE" id="PS00211">
    <property type="entry name" value="ABC_TRANSPORTER_1"/>
    <property type="match status" value="1"/>
</dbReference>
<dbReference type="GO" id="GO:0016887">
    <property type="term" value="F:ATP hydrolysis activity"/>
    <property type="evidence" value="ECO:0007669"/>
    <property type="project" value="InterPro"/>
</dbReference>
<keyword evidence="6 7" id="KW-0472">Membrane</keyword>
<keyword evidence="4 10" id="KW-0067">ATP-binding</keyword>
<dbReference type="EMBL" id="CP139487">
    <property type="protein sequence ID" value="WPU64950.1"/>
    <property type="molecule type" value="Genomic_DNA"/>
</dbReference>
<dbReference type="Gene3D" id="3.40.50.300">
    <property type="entry name" value="P-loop containing nucleotide triphosphate hydrolases"/>
    <property type="match status" value="1"/>
</dbReference>
<evidence type="ECO:0000259" key="9">
    <source>
        <dbReference type="PROSITE" id="PS50929"/>
    </source>
</evidence>
<dbReference type="PROSITE" id="PS50929">
    <property type="entry name" value="ABC_TM1F"/>
    <property type="match status" value="1"/>
</dbReference>
<evidence type="ECO:0000256" key="5">
    <source>
        <dbReference type="ARBA" id="ARBA00022989"/>
    </source>
</evidence>
<comment type="subcellular location">
    <subcellularLocation>
        <location evidence="1">Cell membrane</location>
        <topology evidence="1">Multi-pass membrane protein</topology>
    </subcellularLocation>
</comment>